<name>G4D5L6_9FIRM</name>
<evidence type="ECO:0000256" key="5">
    <source>
        <dbReference type="ARBA" id="ARBA00023125"/>
    </source>
</evidence>
<dbReference type="SUPFAM" id="SSF55271">
    <property type="entry name" value="DNA repair protein MutS, domain I"/>
    <property type="match status" value="1"/>
</dbReference>
<keyword evidence="2" id="KW-0547">Nucleotide-binding</keyword>
<evidence type="ECO:0000256" key="3">
    <source>
        <dbReference type="ARBA" id="ARBA00022763"/>
    </source>
</evidence>
<evidence type="ECO:0000313" key="8">
    <source>
        <dbReference type="EMBL" id="EGY78647.1"/>
    </source>
</evidence>
<dbReference type="InterPro" id="IPR007695">
    <property type="entry name" value="DNA_mismatch_repair_MutS-lik_N"/>
</dbReference>
<gene>
    <name evidence="8" type="ORF">HMPREF9129_1696</name>
</gene>
<dbReference type="AlphaFoldDB" id="G4D5L6"/>
<dbReference type="GO" id="GO:0005524">
    <property type="term" value="F:ATP binding"/>
    <property type="evidence" value="ECO:0007669"/>
    <property type="project" value="UniProtKB-KW"/>
</dbReference>
<dbReference type="HOGENOM" id="CLU_002472_9_0_9"/>
<sequence length="152" mass="17469">MSNSLTPMMEQYVKIKNQYPNEILFYRLGDFYEMFFDDALKASKALGLTLTRRSNKTQDIPMCGVPYHVSETYISKLIEQGFKVAICDQVEDPKLAKNLVKREVTRIVTPGTFTDLNYLNSNENNYLMSIIYSGYNVSISYSDYSTGELFTT</sequence>
<dbReference type="SUPFAM" id="SSF53150">
    <property type="entry name" value="DNA repair protein MutS, domain II"/>
    <property type="match status" value="1"/>
</dbReference>
<evidence type="ECO:0000313" key="9">
    <source>
        <dbReference type="Proteomes" id="UP000003422"/>
    </source>
</evidence>
<dbReference type="Pfam" id="PF01624">
    <property type="entry name" value="MutS_I"/>
    <property type="match status" value="1"/>
</dbReference>
<dbReference type="InterPro" id="IPR016151">
    <property type="entry name" value="DNA_mismatch_repair_MutS_N"/>
</dbReference>
<evidence type="ECO:0000256" key="2">
    <source>
        <dbReference type="ARBA" id="ARBA00022741"/>
    </source>
</evidence>
<keyword evidence="3" id="KW-0227">DNA damage</keyword>
<organism evidence="8 9">
    <name type="scientific">Peptoniphilus indolicus ATCC 29427</name>
    <dbReference type="NCBI Taxonomy" id="997350"/>
    <lineage>
        <taxon>Bacteria</taxon>
        <taxon>Bacillati</taxon>
        <taxon>Bacillota</taxon>
        <taxon>Tissierellia</taxon>
        <taxon>Tissierellales</taxon>
        <taxon>Peptoniphilaceae</taxon>
        <taxon>Peptoniphilus</taxon>
    </lineage>
</organism>
<keyword evidence="4" id="KW-0067">ATP-binding</keyword>
<comment type="similarity">
    <text evidence="1">Belongs to the DNA mismatch repair MutS family.</text>
</comment>
<feature type="domain" description="DNA mismatch repair protein MutS-like N-terminal" evidence="7">
    <location>
        <begin position="6"/>
        <end position="115"/>
    </location>
</feature>
<evidence type="ECO:0000256" key="1">
    <source>
        <dbReference type="ARBA" id="ARBA00006271"/>
    </source>
</evidence>
<protein>
    <submittedName>
        <fullName evidence="8">DNA mismatch repair protein MutS</fullName>
    </submittedName>
</protein>
<dbReference type="eggNOG" id="COG0249">
    <property type="taxonomic scope" value="Bacteria"/>
</dbReference>
<evidence type="ECO:0000256" key="4">
    <source>
        <dbReference type="ARBA" id="ARBA00022840"/>
    </source>
</evidence>
<comment type="caution">
    <text evidence="8">The sequence shown here is derived from an EMBL/GenBank/DDBJ whole genome shotgun (WGS) entry which is preliminary data.</text>
</comment>
<keyword evidence="5" id="KW-0238">DNA-binding</keyword>
<dbReference type="GO" id="GO:0006298">
    <property type="term" value="P:mismatch repair"/>
    <property type="evidence" value="ECO:0007669"/>
    <property type="project" value="InterPro"/>
</dbReference>
<accession>G4D5L6</accession>
<dbReference type="STRING" id="997350.HMPREF9129_1696"/>
<dbReference type="GO" id="GO:0030983">
    <property type="term" value="F:mismatched DNA binding"/>
    <property type="evidence" value="ECO:0007669"/>
    <property type="project" value="InterPro"/>
</dbReference>
<dbReference type="Gene3D" id="3.40.1170.10">
    <property type="entry name" value="DNA repair protein MutS, domain I"/>
    <property type="match status" value="1"/>
</dbReference>
<dbReference type="EMBL" id="AGBB01000164">
    <property type="protein sequence ID" value="EGY78647.1"/>
    <property type="molecule type" value="Genomic_DNA"/>
</dbReference>
<evidence type="ECO:0000256" key="6">
    <source>
        <dbReference type="ARBA" id="ARBA00023204"/>
    </source>
</evidence>
<reference evidence="8 9" key="1">
    <citation type="submission" date="2011-06" db="EMBL/GenBank/DDBJ databases">
        <authorList>
            <person name="Muzny D."/>
            <person name="Qin X."/>
            <person name="Deng J."/>
            <person name="Jiang H."/>
            <person name="Liu Y."/>
            <person name="Qu J."/>
            <person name="Song X.-Z."/>
            <person name="Zhang L."/>
            <person name="Thornton R."/>
            <person name="Coyle M."/>
            <person name="Francisco L."/>
            <person name="Jackson L."/>
            <person name="Javaid M."/>
            <person name="Korchina V."/>
            <person name="Kovar C."/>
            <person name="Mata R."/>
            <person name="Mathew T."/>
            <person name="Ngo R."/>
            <person name="Nguyen L."/>
            <person name="Nguyen N."/>
            <person name="Okwuonu G."/>
            <person name="Ongeri F."/>
            <person name="Pham C."/>
            <person name="Simmons D."/>
            <person name="Wilczek-Boney K."/>
            <person name="Hale W."/>
            <person name="Jakkamsetti A."/>
            <person name="Pham P."/>
            <person name="Ruth R."/>
            <person name="San Lucas F."/>
            <person name="Warren J."/>
            <person name="Zhang J."/>
            <person name="Zhao Z."/>
            <person name="Zhou C."/>
            <person name="Zhu D."/>
            <person name="Lee S."/>
            <person name="Bess C."/>
            <person name="Blankenburg K."/>
            <person name="Forbes L."/>
            <person name="Fu Q."/>
            <person name="Gubbala S."/>
            <person name="Hirani K."/>
            <person name="Jayaseelan J.C."/>
            <person name="Lara F."/>
            <person name="Munidasa M."/>
            <person name="Palculict T."/>
            <person name="Patil S."/>
            <person name="Pu L.-L."/>
            <person name="Saada N."/>
            <person name="Tang L."/>
            <person name="Weissenberger G."/>
            <person name="Zhu Y."/>
            <person name="Hemphill L."/>
            <person name="Shang Y."/>
            <person name="Youmans B."/>
            <person name="Ayvaz T."/>
            <person name="Ross M."/>
            <person name="Santibanez J."/>
            <person name="Aqrawi P."/>
            <person name="Gross S."/>
            <person name="Joshi V."/>
            <person name="Fowler G."/>
            <person name="Nazareth L."/>
            <person name="Reid J."/>
            <person name="Worley K."/>
            <person name="Petrosino J."/>
            <person name="Highlander S."/>
            <person name="Gibbs R."/>
        </authorList>
    </citation>
    <scope>NUCLEOTIDE SEQUENCE [LARGE SCALE GENOMIC DNA]</scope>
    <source>
        <strain evidence="8 9">ATCC 29427</strain>
    </source>
</reference>
<keyword evidence="9" id="KW-1185">Reference proteome</keyword>
<feature type="non-terminal residue" evidence="8">
    <location>
        <position position="152"/>
    </location>
</feature>
<keyword evidence="6" id="KW-0234">DNA repair</keyword>
<dbReference type="Proteomes" id="UP000003422">
    <property type="component" value="Unassembled WGS sequence"/>
</dbReference>
<proteinExistence type="inferred from homology"/>
<dbReference type="InterPro" id="IPR036678">
    <property type="entry name" value="MutS_con_dom_sf"/>
</dbReference>
<evidence type="ECO:0000259" key="7">
    <source>
        <dbReference type="Pfam" id="PF01624"/>
    </source>
</evidence>
<dbReference type="FunFam" id="3.40.1170.10:FF:000001">
    <property type="entry name" value="DNA mismatch repair protein MutS"/>
    <property type="match status" value="1"/>
</dbReference>